<gene>
    <name evidence="1" type="ORF">GPM918_LOCUS21819</name>
    <name evidence="2" type="ORF">SRO942_LOCUS21819</name>
</gene>
<protein>
    <submittedName>
        <fullName evidence="1">Uncharacterized protein</fullName>
    </submittedName>
</protein>
<keyword evidence="3" id="KW-1185">Reference proteome</keyword>
<name>A0A814TMQ4_9BILA</name>
<reference evidence="1" key="1">
    <citation type="submission" date="2021-02" db="EMBL/GenBank/DDBJ databases">
        <authorList>
            <person name="Nowell W R."/>
        </authorList>
    </citation>
    <scope>NUCLEOTIDE SEQUENCE</scope>
</reference>
<evidence type="ECO:0000313" key="1">
    <source>
        <dbReference type="EMBL" id="CAF1163819.1"/>
    </source>
</evidence>
<dbReference type="Proteomes" id="UP000681722">
    <property type="component" value="Unassembled WGS sequence"/>
</dbReference>
<proteinExistence type="predicted"/>
<comment type="caution">
    <text evidence="1">The sequence shown here is derived from an EMBL/GenBank/DDBJ whole genome shotgun (WGS) entry which is preliminary data.</text>
</comment>
<evidence type="ECO:0000313" key="2">
    <source>
        <dbReference type="EMBL" id="CAF3927461.1"/>
    </source>
</evidence>
<sequence length="95" mass="11042">MSRTGVLPQGIELSGGDVELGNVQQTGEHKRTTDQQAATNWVVYQRTLEEKRQIQRFKQETSRLGGIELDQTNNYQYVQHRVYRPKGFDMKSEEQ</sequence>
<dbReference type="EMBL" id="CAJOBC010007295">
    <property type="protein sequence ID" value="CAF3927461.1"/>
    <property type="molecule type" value="Genomic_DNA"/>
</dbReference>
<accession>A0A814TMQ4</accession>
<organism evidence="1 3">
    <name type="scientific">Didymodactylos carnosus</name>
    <dbReference type="NCBI Taxonomy" id="1234261"/>
    <lineage>
        <taxon>Eukaryota</taxon>
        <taxon>Metazoa</taxon>
        <taxon>Spiralia</taxon>
        <taxon>Gnathifera</taxon>
        <taxon>Rotifera</taxon>
        <taxon>Eurotatoria</taxon>
        <taxon>Bdelloidea</taxon>
        <taxon>Philodinida</taxon>
        <taxon>Philodinidae</taxon>
        <taxon>Didymodactylos</taxon>
    </lineage>
</organism>
<dbReference type="EMBL" id="CAJNOQ010007294">
    <property type="protein sequence ID" value="CAF1163819.1"/>
    <property type="molecule type" value="Genomic_DNA"/>
</dbReference>
<evidence type="ECO:0000313" key="3">
    <source>
        <dbReference type="Proteomes" id="UP000663829"/>
    </source>
</evidence>
<dbReference type="Proteomes" id="UP000663829">
    <property type="component" value="Unassembled WGS sequence"/>
</dbReference>
<dbReference type="AlphaFoldDB" id="A0A814TMQ4"/>